<dbReference type="PROSITE" id="PS00109">
    <property type="entry name" value="PROTEIN_KINASE_TYR"/>
    <property type="match status" value="1"/>
</dbReference>
<keyword evidence="4 18" id="KW-0808">Transferase</keyword>
<dbReference type="InterPro" id="IPR017441">
    <property type="entry name" value="Protein_kinase_ATP_BS"/>
</dbReference>
<feature type="domain" description="SH3" evidence="21">
    <location>
        <begin position="253"/>
        <end position="313"/>
    </location>
</feature>
<keyword evidence="9" id="KW-0862">Zinc</keyword>
<dbReference type="EC" id="2.7.10.2" evidence="18"/>
<evidence type="ECO:0000256" key="3">
    <source>
        <dbReference type="ARBA" id="ARBA00022553"/>
    </source>
</evidence>
<evidence type="ECO:0000256" key="8">
    <source>
        <dbReference type="ARBA" id="ARBA00022777"/>
    </source>
</evidence>
<dbReference type="SUPFAM" id="SSF50044">
    <property type="entry name" value="SH3-domain"/>
    <property type="match status" value="1"/>
</dbReference>
<keyword evidence="3" id="KW-0597">Phosphoprotein</keyword>
<dbReference type="SMART" id="SM00326">
    <property type="entry name" value="SH3"/>
    <property type="match status" value="1"/>
</dbReference>
<evidence type="ECO:0000256" key="15">
    <source>
        <dbReference type="PROSITE-ProRule" id="PRU00192"/>
    </source>
</evidence>
<keyword evidence="5" id="KW-0479">Metal-binding</keyword>
<dbReference type="InterPro" id="IPR001849">
    <property type="entry name" value="PH_domain"/>
</dbReference>
<evidence type="ECO:0000256" key="1">
    <source>
        <dbReference type="ARBA" id="ARBA00001947"/>
    </source>
</evidence>
<feature type="domain" description="PH" evidence="22">
    <location>
        <begin position="13"/>
        <end position="116"/>
    </location>
</feature>
<dbReference type="InterPro" id="IPR050198">
    <property type="entry name" value="Non-receptor_tyrosine_kinases"/>
</dbReference>
<dbReference type="Pfam" id="PF00169">
    <property type="entry name" value="PH"/>
    <property type="match status" value="1"/>
</dbReference>
<evidence type="ECO:0000256" key="17">
    <source>
        <dbReference type="PROSITE-ProRule" id="PRU10141"/>
    </source>
</evidence>
<evidence type="ECO:0000256" key="11">
    <source>
        <dbReference type="ARBA" id="ARBA00022999"/>
    </source>
</evidence>
<feature type="domain" description="SH2" evidence="20">
    <location>
        <begin position="318"/>
        <end position="408"/>
    </location>
</feature>
<evidence type="ECO:0000313" key="24">
    <source>
        <dbReference type="EMBL" id="AAP82507.1"/>
    </source>
</evidence>
<dbReference type="Gene3D" id="1.10.510.10">
    <property type="entry name" value="Transferase(Phosphotransferase) domain 1"/>
    <property type="match status" value="1"/>
</dbReference>
<evidence type="ECO:0000256" key="6">
    <source>
        <dbReference type="ARBA" id="ARBA00022741"/>
    </source>
</evidence>
<dbReference type="PROSITE" id="PS00107">
    <property type="entry name" value="PROTEIN_KINASE_ATP"/>
    <property type="match status" value="1"/>
</dbReference>
<reference evidence="24" key="1">
    <citation type="journal article" date="2004" name="Genomics">
        <title>Bruton tyrosine kinase-like protein, BtkSD, is present in the marine sponge Suberites domuncula.</title>
        <authorList>
            <person name="Cetkovic H."/>
            <person name="Muller W.E."/>
            <person name="Gamulin V."/>
        </authorList>
    </citation>
    <scope>NUCLEOTIDE SEQUENCE</scope>
</reference>
<organism evidence="24">
    <name type="scientific">Suberites domuncula</name>
    <name type="common">Sponge</name>
    <dbReference type="NCBI Taxonomy" id="55567"/>
    <lineage>
        <taxon>Eukaryota</taxon>
        <taxon>Metazoa</taxon>
        <taxon>Porifera</taxon>
        <taxon>Demospongiae</taxon>
        <taxon>Heteroscleromorpha</taxon>
        <taxon>Suberitida</taxon>
        <taxon>Suberitidae</taxon>
        <taxon>Suberites</taxon>
    </lineage>
</organism>
<dbReference type="Gene3D" id="2.30.30.40">
    <property type="entry name" value="SH3 Domains"/>
    <property type="match status" value="1"/>
</dbReference>
<evidence type="ECO:0000256" key="12">
    <source>
        <dbReference type="ARBA" id="ARBA00023137"/>
    </source>
</evidence>
<evidence type="ECO:0000256" key="5">
    <source>
        <dbReference type="ARBA" id="ARBA00022723"/>
    </source>
</evidence>
<evidence type="ECO:0000259" key="20">
    <source>
        <dbReference type="PROSITE" id="PS50001"/>
    </source>
</evidence>
<dbReference type="InterPro" id="IPR001245">
    <property type="entry name" value="Ser-Thr/Tyr_kinase_cat_dom"/>
</dbReference>
<feature type="domain" description="Protein kinase" evidence="23">
    <location>
        <begin position="433"/>
        <end position="683"/>
    </location>
</feature>
<dbReference type="CDD" id="cd11768">
    <property type="entry name" value="SH3_Tec_like"/>
    <property type="match status" value="1"/>
</dbReference>
<feature type="region of interest" description="Disordered" evidence="19">
    <location>
        <begin position="158"/>
        <end position="257"/>
    </location>
</feature>
<dbReference type="Pfam" id="PF00018">
    <property type="entry name" value="SH3_1"/>
    <property type="match status" value="1"/>
</dbReference>
<dbReference type="InterPro" id="IPR036860">
    <property type="entry name" value="SH2_dom_sf"/>
</dbReference>
<dbReference type="InterPro" id="IPR008266">
    <property type="entry name" value="Tyr_kinase_AS"/>
</dbReference>
<comment type="cofactor">
    <cofactor evidence="1">
        <name>Zn(2+)</name>
        <dbReference type="ChEBI" id="CHEBI:29105"/>
    </cofactor>
</comment>
<dbReference type="Gene3D" id="2.30.29.30">
    <property type="entry name" value="Pleckstrin-homology domain (PH domain)/Phosphotyrosine-binding domain (PTB)"/>
    <property type="match status" value="1"/>
</dbReference>
<evidence type="ECO:0000256" key="10">
    <source>
        <dbReference type="ARBA" id="ARBA00022840"/>
    </source>
</evidence>
<comment type="catalytic activity">
    <reaction evidence="13 18">
        <text>L-tyrosyl-[protein] + ATP = O-phospho-L-tyrosyl-[protein] + ADP + H(+)</text>
        <dbReference type="Rhea" id="RHEA:10596"/>
        <dbReference type="Rhea" id="RHEA-COMP:10136"/>
        <dbReference type="Rhea" id="RHEA-COMP:20101"/>
        <dbReference type="ChEBI" id="CHEBI:15378"/>
        <dbReference type="ChEBI" id="CHEBI:30616"/>
        <dbReference type="ChEBI" id="CHEBI:46858"/>
        <dbReference type="ChEBI" id="CHEBI:61978"/>
        <dbReference type="ChEBI" id="CHEBI:456216"/>
        <dbReference type="EC" id="2.7.10.2"/>
    </reaction>
</comment>
<evidence type="ECO:0000256" key="19">
    <source>
        <dbReference type="SAM" id="MobiDB-lite"/>
    </source>
</evidence>
<dbReference type="PROSITE" id="PS50001">
    <property type="entry name" value="SH2"/>
    <property type="match status" value="1"/>
</dbReference>
<evidence type="ECO:0000256" key="16">
    <source>
        <dbReference type="PROSITE-ProRule" id="PRU00432"/>
    </source>
</evidence>
<evidence type="ECO:0000256" key="9">
    <source>
        <dbReference type="ARBA" id="ARBA00022833"/>
    </source>
</evidence>
<dbReference type="InterPro" id="IPR001562">
    <property type="entry name" value="Znf_Btk_motif"/>
</dbReference>
<dbReference type="SMART" id="SM00233">
    <property type="entry name" value="PH"/>
    <property type="match status" value="1"/>
</dbReference>
<dbReference type="FunFam" id="1.10.510.10:FF:000052">
    <property type="entry name" value="Tyrosine-protein kinase"/>
    <property type="match status" value="1"/>
</dbReference>
<evidence type="ECO:0000256" key="18">
    <source>
        <dbReference type="RuleBase" id="RU362096"/>
    </source>
</evidence>
<dbReference type="GO" id="GO:0004715">
    <property type="term" value="F:non-membrane spanning protein tyrosine kinase activity"/>
    <property type="evidence" value="ECO:0007669"/>
    <property type="project" value="UniProtKB-EC"/>
</dbReference>
<evidence type="ECO:0000256" key="2">
    <source>
        <dbReference type="ARBA" id="ARBA00022443"/>
    </source>
</evidence>
<keyword evidence="8 18" id="KW-0418">Kinase</keyword>
<dbReference type="InterPro" id="IPR036028">
    <property type="entry name" value="SH3-like_dom_sf"/>
</dbReference>
<dbReference type="GO" id="GO:0005524">
    <property type="term" value="F:ATP binding"/>
    <property type="evidence" value="ECO:0007669"/>
    <property type="project" value="UniProtKB-UniRule"/>
</dbReference>
<name>Q7YZX2_SUBDO</name>
<keyword evidence="6 17" id="KW-0547">Nucleotide-binding</keyword>
<dbReference type="GO" id="GO:0035556">
    <property type="term" value="P:intracellular signal transduction"/>
    <property type="evidence" value="ECO:0007669"/>
    <property type="project" value="InterPro"/>
</dbReference>
<dbReference type="InterPro" id="IPR000719">
    <property type="entry name" value="Prot_kinase_dom"/>
</dbReference>
<evidence type="ECO:0000256" key="7">
    <source>
        <dbReference type="ARBA" id="ARBA00022771"/>
    </source>
</evidence>
<dbReference type="SMART" id="SM00219">
    <property type="entry name" value="TyrKc"/>
    <property type="match status" value="1"/>
</dbReference>
<dbReference type="GO" id="GO:0008270">
    <property type="term" value="F:zinc ion binding"/>
    <property type="evidence" value="ECO:0007669"/>
    <property type="project" value="UniProtKB-KW"/>
</dbReference>
<dbReference type="SMART" id="SM00252">
    <property type="entry name" value="SH2"/>
    <property type="match status" value="1"/>
</dbReference>
<dbReference type="SUPFAM" id="SSF56112">
    <property type="entry name" value="Protein kinase-like (PK-like)"/>
    <property type="match status" value="1"/>
</dbReference>
<dbReference type="PANTHER" id="PTHR24418">
    <property type="entry name" value="TYROSINE-PROTEIN KINASE"/>
    <property type="match status" value="1"/>
</dbReference>
<accession>Q7YZX2</accession>
<dbReference type="Pfam" id="PF07714">
    <property type="entry name" value="PK_Tyr_Ser-Thr"/>
    <property type="match status" value="1"/>
</dbReference>
<evidence type="ECO:0000256" key="14">
    <source>
        <dbReference type="PROSITE-ProRule" id="PRU00191"/>
    </source>
</evidence>
<dbReference type="CDD" id="cd05059">
    <property type="entry name" value="PTKc_Tec_like"/>
    <property type="match status" value="1"/>
</dbReference>
<dbReference type="InterPro" id="IPR011009">
    <property type="entry name" value="Kinase-like_dom_sf"/>
</dbReference>
<evidence type="ECO:0000256" key="13">
    <source>
        <dbReference type="ARBA" id="ARBA00051245"/>
    </source>
</evidence>
<dbReference type="PROSITE" id="PS50003">
    <property type="entry name" value="PH_DOMAIN"/>
    <property type="match status" value="1"/>
</dbReference>
<dbReference type="PRINTS" id="PR00109">
    <property type="entry name" value="TYRKINASE"/>
</dbReference>
<dbReference type="AlphaFoldDB" id="Q7YZX2"/>
<dbReference type="PROSITE" id="PS50011">
    <property type="entry name" value="PROTEIN_KINASE_DOM"/>
    <property type="match status" value="1"/>
</dbReference>
<protein>
    <recommendedName>
        <fullName evidence="18">Tyrosine-protein kinase</fullName>
        <ecNumber evidence="18">2.7.10.2</ecNumber>
    </recommendedName>
</protein>
<proteinExistence type="evidence at transcript level"/>
<dbReference type="InterPro" id="IPR020635">
    <property type="entry name" value="Tyr_kinase_cat_dom"/>
</dbReference>
<dbReference type="Gene3D" id="3.30.505.10">
    <property type="entry name" value="SH2 domain"/>
    <property type="match status" value="1"/>
</dbReference>
<dbReference type="CDD" id="cd01238">
    <property type="entry name" value="PH_Btk"/>
    <property type="match status" value="1"/>
</dbReference>
<dbReference type="EMBL" id="AY299685">
    <property type="protein sequence ID" value="AAP82507.1"/>
    <property type="molecule type" value="mRNA"/>
</dbReference>
<feature type="compositionally biased region" description="Pro residues" evidence="19">
    <location>
        <begin position="177"/>
        <end position="195"/>
    </location>
</feature>
<evidence type="ECO:0000259" key="23">
    <source>
        <dbReference type="PROSITE" id="PS50011"/>
    </source>
</evidence>
<dbReference type="SUPFAM" id="SSF50729">
    <property type="entry name" value="PH domain-like"/>
    <property type="match status" value="1"/>
</dbReference>
<dbReference type="SUPFAM" id="SSF55550">
    <property type="entry name" value="SH2 domain"/>
    <property type="match status" value="1"/>
</dbReference>
<dbReference type="FunFam" id="3.30.200.20:FF:000053">
    <property type="entry name" value="Tyrosine-protein kinase"/>
    <property type="match status" value="1"/>
</dbReference>
<keyword evidence="12 18" id="KW-0829">Tyrosine-protein kinase</keyword>
<dbReference type="InterPro" id="IPR000980">
    <property type="entry name" value="SH2"/>
</dbReference>
<dbReference type="InterPro" id="IPR011993">
    <property type="entry name" value="PH-like_dom_sf"/>
</dbReference>
<evidence type="ECO:0000259" key="21">
    <source>
        <dbReference type="PROSITE" id="PS50002"/>
    </source>
</evidence>
<dbReference type="InterPro" id="IPR001452">
    <property type="entry name" value="SH3_domain"/>
</dbReference>
<dbReference type="Pfam" id="PF00017">
    <property type="entry name" value="SH2"/>
    <property type="match status" value="1"/>
</dbReference>
<keyword evidence="10 17" id="KW-0067">ATP-binding</keyword>
<keyword evidence="7 16" id="KW-0863">Zinc-finger</keyword>
<keyword evidence="11 14" id="KW-0727">SH2 domain</keyword>
<dbReference type="PROSITE" id="PS51113">
    <property type="entry name" value="ZF_BTK"/>
    <property type="match status" value="1"/>
</dbReference>
<dbReference type="PROSITE" id="PS50002">
    <property type="entry name" value="SH3"/>
    <property type="match status" value="1"/>
</dbReference>
<comment type="similarity">
    <text evidence="18">Belongs to the protein kinase superfamily. Tyr protein kinase family.</text>
</comment>
<dbReference type="PRINTS" id="PR00401">
    <property type="entry name" value="SH2DOMAIN"/>
</dbReference>
<keyword evidence="2 15" id="KW-0728">SH3 domain</keyword>
<sequence length="700" mass="78721">MPGNQASPDRDDVELKVSYMVKRSQGKSTLGAVNFKKRVFVLSPSRLTYYDGTIEKRGSVKGYVDLSKVKVIEKVLDGAFDKPSFQIGHDNLTLYVIASSDAEQQEWITLLRQYCRSNVILQDRYHPGVFQSKWSCCDHRSKFSQGCREAFILQQPAQHPIGSTPSAGPGGGRVPRGPLPPTPVQNLAPSPPPHGGTPYVQNSHGPSPNAPRGYESHELAAPAPSSGRSSYHGQTDQPPPPVPSRVRPPEPKPSDFDVIAMYDYPGLERGDLPLVKGQRVTVFDATREFWWRARDEQGSEGYIPSNYVKKMGLDSEEWFFPQLSRTRAENILKGEGREGGFVVRNSSRENMYTLSICHEGQVRHYHIKLDESNKYFISEKHRFPSIKELIEYHKLNGGGLVTRLRKPPVQLAPNPQSLGPLFDEAWEIDKVSLSLGKELGSGQFGRVVSGKWKGKIDVAIKMMREGAMNEDDFIEEAKVMKQFQHENLVKLYGVCTKNGPIFIVQELMVNGCLLQFLRQRKELVEKTEIILDMATQICSAMKYLEESGFIHRDLAARNCLVGERNVVKVADFGLARFVVDDEYTASEGTKFPIKWAAPEVITHAKFSSKSDVWSFGILLWELWTGGKTPYPTFTNSQVLDEVLMGYRLDRPKQCPPEVYALMGKCWLTNSDDRPQFKTLSSSLGQMTAQQDDDYSETVDD</sequence>
<evidence type="ECO:0000259" key="22">
    <source>
        <dbReference type="PROSITE" id="PS50003"/>
    </source>
</evidence>
<evidence type="ECO:0000256" key="4">
    <source>
        <dbReference type="ARBA" id="ARBA00022679"/>
    </source>
</evidence>
<feature type="binding site" evidence="17">
    <location>
        <position position="461"/>
    </location>
    <ligand>
        <name>ATP</name>
        <dbReference type="ChEBI" id="CHEBI:30616"/>
    </ligand>
</feature>
<feature type="compositionally biased region" description="Polar residues" evidence="19">
    <location>
        <begin position="226"/>
        <end position="236"/>
    </location>
</feature>
<dbReference type="GO" id="GO:0005737">
    <property type="term" value="C:cytoplasm"/>
    <property type="evidence" value="ECO:0007669"/>
    <property type="project" value="UniProtKB-ARBA"/>
</dbReference>